<name>A0A8S5TXB5_9CAUD</name>
<reference evidence="1" key="1">
    <citation type="journal article" date="2021" name="Proc. Natl. Acad. Sci. U.S.A.">
        <title>A Catalog of Tens of Thousands of Viruses from Human Metagenomes Reveals Hidden Associations with Chronic Diseases.</title>
        <authorList>
            <person name="Tisza M.J."/>
            <person name="Buck C.B."/>
        </authorList>
    </citation>
    <scope>NUCLEOTIDE SEQUENCE</scope>
    <source>
        <strain evidence="1">CtvuW5</strain>
    </source>
</reference>
<proteinExistence type="predicted"/>
<sequence>MRTWFECKIRYEKTMENGMKKKVNELYLVDAMSFTEAESRIIEEMRPFITDEFKVTAIKLANYREYFNSDKEHDDKWYKVKANFITVDEKSGKEKRSGWYALVKSDSTVNAEKYFHERMKGTLSDYIVESVSETALMDVYTYETESETEETR</sequence>
<dbReference type="EMBL" id="BK015953">
    <property type="protein sequence ID" value="DAF86827.1"/>
    <property type="molecule type" value="Genomic_DNA"/>
</dbReference>
<organism evidence="1">
    <name type="scientific">Siphoviridae sp. ctvuW5</name>
    <dbReference type="NCBI Taxonomy" id="2825725"/>
    <lineage>
        <taxon>Viruses</taxon>
        <taxon>Duplodnaviria</taxon>
        <taxon>Heunggongvirae</taxon>
        <taxon>Uroviricota</taxon>
        <taxon>Caudoviricetes</taxon>
    </lineage>
</organism>
<evidence type="ECO:0000313" key="1">
    <source>
        <dbReference type="EMBL" id="DAF86827.1"/>
    </source>
</evidence>
<protein>
    <recommendedName>
        <fullName evidence="2">DUF4494 domain-containing protein</fullName>
    </recommendedName>
</protein>
<dbReference type="InterPro" id="IPR027848">
    <property type="entry name" value="DUF4494"/>
</dbReference>
<dbReference type="Pfam" id="PF14902">
    <property type="entry name" value="DUF4494"/>
    <property type="match status" value="1"/>
</dbReference>
<accession>A0A8S5TXB5</accession>
<evidence type="ECO:0008006" key="2">
    <source>
        <dbReference type="Google" id="ProtNLM"/>
    </source>
</evidence>